<dbReference type="EMBL" id="RXIC02000023">
    <property type="protein sequence ID" value="KAB1213706.1"/>
    <property type="molecule type" value="Genomic_DNA"/>
</dbReference>
<dbReference type="InterPro" id="IPR036397">
    <property type="entry name" value="RNaseH_sf"/>
</dbReference>
<dbReference type="InterPro" id="IPR053151">
    <property type="entry name" value="RNase_H-like"/>
</dbReference>
<reference evidence="1 2" key="1">
    <citation type="journal article" date="2019" name="Plant Biotechnol. J.">
        <title>The red bayberry genome and genetic basis of sex determination.</title>
        <authorList>
            <person name="Jia H.M."/>
            <person name="Jia H.J."/>
            <person name="Cai Q.L."/>
            <person name="Wang Y."/>
            <person name="Zhao H.B."/>
            <person name="Yang W.F."/>
            <person name="Wang G.Y."/>
            <person name="Li Y.H."/>
            <person name="Zhan D.L."/>
            <person name="Shen Y.T."/>
            <person name="Niu Q.F."/>
            <person name="Chang L."/>
            <person name="Qiu J."/>
            <person name="Zhao L."/>
            <person name="Xie H.B."/>
            <person name="Fu W.Y."/>
            <person name="Jin J."/>
            <person name="Li X.W."/>
            <person name="Jiao Y."/>
            <person name="Zhou C.C."/>
            <person name="Tu T."/>
            <person name="Chai C.Y."/>
            <person name="Gao J.L."/>
            <person name="Fan L.J."/>
            <person name="van de Weg E."/>
            <person name="Wang J.Y."/>
            <person name="Gao Z.S."/>
        </authorList>
    </citation>
    <scope>NUCLEOTIDE SEQUENCE [LARGE SCALE GENOMIC DNA]</scope>
    <source>
        <tissue evidence="1">Leaves</tissue>
    </source>
</reference>
<evidence type="ECO:0000313" key="1">
    <source>
        <dbReference type="EMBL" id="KAB1213706.1"/>
    </source>
</evidence>
<sequence>MELQILWSPPPSSSVKINFDVACRPCFSVIATLCRDHEGNLLQVWTRVIPVVQALWGDIKAALLACHLAENYDGLTIFLEGDSLVACSAIHQNAKDLEGYLVADCKACHAALSLHPLWSLSWIPRQQN</sequence>
<dbReference type="GO" id="GO:0003676">
    <property type="term" value="F:nucleic acid binding"/>
    <property type="evidence" value="ECO:0007669"/>
    <property type="project" value="InterPro"/>
</dbReference>
<organism evidence="1 2">
    <name type="scientific">Morella rubra</name>
    <name type="common">Chinese bayberry</name>
    <dbReference type="NCBI Taxonomy" id="262757"/>
    <lineage>
        <taxon>Eukaryota</taxon>
        <taxon>Viridiplantae</taxon>
        <taxon>Streptophyta</taxon>
        <taxon>Embryophyta</taxon>
        <taxon>Tracheophyta</taxon>
        <taxon>Spermatophyta</taxon>
        <taxon>Magnoliopsida</taxon>
        <taxon>eudicotyledons</taxon>
        <taxon>Gunneridae</taxon>
        <taxon>Pentapetalae</taxon>
        <taxon>rosids</taxon>
        <taxon>fabids</taxon>
        <taxon>Fagales</taxon>
        <taxon>Myricaceae</taxon>
        <taxon>Morella</taxon>
    </lineage>
</organism>
<evidence type="ECO:0000313" key="2">
    <source>
        <dbReference type="Proteomes" id="UP000516437"/>
    </source>
</evidence>
<dbReference type="InterPro" id="IPR012337">
    <property type="entry name" value="RNaseH-like_sf"/>
</dbReference>
<protein>
    <submittedName>
        <fullName evidence="1">Uncharacterized protein</fullName>
    </submittedName>
</protein>
<comment type="caution">
    <text evidence="1">The sequence shown here is derived from an EMBL/GenBank/DDBJ whole genome shotgun (WGS) entry which is preliminary data.</text>
</comment>
<gene>
    <name evidence="1" type="ORF">CJ030_MR5G016189</name>
</gene>
<dbReference type="Gene3D" id="3.30.420.10">
    <property type="entry name" value="Ribonuclease H-like superfamily/Ribonuclease H"/>
    <property type="match status" value="1"/>
</dbReference>
<dbReference type="PANTHER" id="PTHR47723:SF19">
    <property type="entry name" value="POLYNUCLEOTIDYL TRANSFERASE, RIBONUCLEASE H-LIKE SUPERFAMILY PROTEIN"/>
    <property type="match status" value="1"/>
</dbReference>
<dbReference type="SUPFAM" id="SSF53098">
    <property type="entry name" value="Ribonuclease H-like"/>
    <property type="match status" value="1"/>
</dbReference>
<name>A0A6A1VP38_9ROSI</name>
<dbReference type="Proteomes" id="UP000516437">
    <property type="component" value="Chromosome 5"/>
</dbReference>
<proteinExistence type="predicted"/>
<accession>A0A6A1VP38</accession>
<keyword evidence="2" id="KW-1185">Reference proteome</keyword>
<dbReference type="PANTHER" id="PTHR47723">
    <property type="entry name" value="OS05G0353850 PROTEIN"/>
    <property type="match status" value="1"/>
</dbReference>
<dbReference type="AlphaFoldDB" id="A0A6A1VP38"/>
<dbReference type="OrthoDB" id="993362at2759"/>